<organism evidence="4 5">
    <name type="scientific">Candidatus Gottesmanbacteria bacterium RIFCSPLOWO2_02_FULL_38_8</name>
    <dbReference type="NCBI Taxonomy" id="1798397"/>
    <lineage>
        <taxon>Bacteria</taxon>
        <taxon>Candidatus Gottesmaniibacteriota</taxon>
    </lineage>
</organism>
<evidence type="ECO:0000313" key="5">
    <source>
        <dbReference type="Proteomes" id="UP000179209"/>
    </source>
</evidence>
<dbReference type="Proteomes" id="UP000179209">
    <property type="component" value="Unassembled WGS sequence"/>
</dbReference>
<dbReference type="InterPro" id="IPR015421">
    <property type="entry name" value="PyrdxlP-dep_Trfase_major"/>
</dbReference>
<proteinExistence type="inferred from homology"/>
<dbReference type="EMBL" id="MFKA01000032">
    <property type="protein sequence ID" value="OGG32054.1"/>
    <property type="molecule type" value="Genomic_DNA"/>
</dbReference>
<dbReference type="GO" id="GO:0008483">
    <property type="term" value="F:transaminase activity"/>
    <property type="evidence" value="ECO:0007669"/>
    <property type="project" value="TreeGrafter"/>
</dbReference>
<dbReference type="InterPro" id="IPR015424">
    <property type="entry name" value="PyrdxlP-dep_Trfase"/>
</dbReference>
<dbReference type="PANTHER" id="PTHR30244">
    <property type="entry name" value="TRANSAMINASE"/>
    <property type="match status" value="1"/>
</dbReference>
<dbReference type="PIRSF" id="PIRSF000390">
    <property type="entry name" value="PLP_StrS"/>
    <property type="match status" value="1"/>
</dbReference>
<evidence type="ECO:0000256" key="2">
    <source>
        <dbReference type="PIRSR" id="PIRSR000390-2"/>
    </source>
</evidence>
<dbReference type="Gene3D" id="3.40.640.10">
    <property type="entry name" value="Type I PLP-dependent aspartate aminotransferase-like (Major domain)"/>
    <property type="match status" value="1"/>
</dbReference>
<evidence type="ECO:0000313" key="4">
    <source>
        <dbReference type="EMBL" id="OGG32054.1"/>
    </source>
</evidence>
<feature type="modified residue" description="N6-(pyridoxal phosphate)lysine" evidence="2">
    <location>
        <position position="180"/>
    </location>
</feature>
<feature type="active site" description="Proton acceptor" evidence="1">
    <location>
        <position position="180"/>
    </location>
</feature>
<accession>A0A1F6B518</accession>
<name>A0A1F6B518_9BACT</name>
<evidence type="ECO:0000256" key="1">
    <source>
        <dbReference type="PIRSR" id="PIRSR000390-1"/>
    </source>
</evidence>
<comment type="caution">
    <text evidence="4">The sequence shown here is derived from an EMBL/GenBank/DDBJ whole genome shotgun (WGS) entry which is preliminary data.</text>
</comment>
<dbReference type="GO" id="GO:0000271">
    <property type="term" value="P:polysaccharide biosynthetic process"/>
    <property type="evidence" value="ECO:0007669"/>
    <property type="project" value="TreeGrafter"/>
</dbReference>
<keyword evidence="2 3" id="KW-0663">Pyridoxal phosphate</keyword>
<dbReference type="GO" id="GO:0030170">
    <property type="term" value="F:pyridoxal phosphate binding"/>
    <property type="evidence" value="ECO:0007669"/>
    <property type="project" value="TreeGrafter"/>
</dbReference>
<dbReference type="InterPro" id="IPR000653">
    <property type="entry name" value="DegT/StrS_aminotransferase"/>
</dbReference>
<dbReference type="PANTHER" id="PTHR30244:SF34">
    <property type="entry name" value="DTDP-4-AMINO-4,6-DIDEOXYGALACTOSE TRANSAMINASE"/>
    <property type="match status" value="1"/>
</dbReference>
<dbReference type="InterPro" id="IPR015422">
    <property type="entry name" value="PyrdxlP-dep_Trfase_small"/>
</dbReference>
<sequence length="363" mass="41116">MIPISKPLINKKEIEAVTAVLKTGYIVQGTKTIELENKFVKLTGAKYSVAVNSGTAALHTALYSIGISKGDEVITTPFTFIATVNSILMVGARPVFVDIDEKSFNLDPNKIESAITRKTRAILVVNLYGQPANYDAINKIAQQNKLLVVEDAAQSVNAEYKNIKSGNLADTACFSFYATKNIMCGEGGMITTNNGEYFGIATKFRNHGQDENVKYEYHHLGYNYRLMDLQAAIALIQLKRLFIISRKRQQIAQKYNLAFRNIKGLIIPYKAEDTTHVYHQYTLRITKEFKLTRDELKKYLESKGIQSNIYYPKPLYYFNHLKQFKSDVCDITERISKEVLSIPIHPLLNNKEINYVINSITSI</sequence>
<dbReference type="SUPFAM" id="SSF53383">
    <property type="entry name" value="PLP-dependent transferases"/>
    <property type="match status" value="1"/>
</dbReference>
<evidence type="ECO:0000256" key="3">
    <source>
        <dbReference type="RuleBase" id="RU004508"/>
    </source>
</evidence>
<protein>
    <recommendedName>
        <fullName evidence="6">Aminotransferase DegT</fullName>
    </recommendedName>
</protein>
<dbReference type="Gene3D" id="3.90.1150.10">
    <property type="entry name" value="Aspartate Aminotransferase, domain 1"/>
    <property type="match status" value="1"/>
</dbReference>
<dbReference type="Pfam" id="PF01041">
    <property type="entry name" value="DegT_DnrJ_EryC1"/>
    <property type="match status" value="1"/>
</dbReference>
<evidence type="ECO:0008006" key="6">
    <source>
        <dbReference type="Google" id="ProtNLM"/>
    </source>
</evidence>
<dbReference type="AlphaFoldDB" id="A0A1F6B518"/>
<comment type="similarity">
    <text evidence="3">Belongs to the DegT/DnrJ/EryC1 family.</text>
</comment>
<dbReference type="CDD" id="cd00616">
    <property type="entry name" value="AHBA_syn"/>
    <property type="match status" value="1"/>
</dbReference>
<reference evidence="4 5" key="1">
    <citation type="journal article" date="2016" name="Nat. Commun.">
        <title>Thousands of microbial genomes shed light on interconnected biogeochemical processes in an aquifer system.</title>
        <authorList>
            <person name="Anantharaman K."/>
            <person name="Brown C.T."/>
            <person name="Hug L.A."/>
            <person name="Sharon I."/>
            <person name="Castelle C.J."/>
            <person name="Probst A.J."/>
            <person name="Thomas B.C."/>
            <person name="Singh A."/>
            <person name="Wilkins M.J."/>
            <person name="Karaoz U."/>
            <person name="Brodie E.L."/>
            <person name="Williams K.H."/>
            <person name="Hubbard S.S."/>
            <person name="Banfield J.F."/>
        </authorList>
    </citation>
    <scope>NUCLEOTIDE SEQUENCE [LARGE SCALE GENOMIC DNA]</scope>
</reference>
<gene>
    <name evidence="4" type="ORF">A3I51_01155</name>
</gene>